<evidence type="ECO:0000256" key="3">
    <source>
        <dbReference type="ARBA" id="ARBA00019082"/>
    </source>
</evidence>
<name>A0A1E4S0B9_CYBJN</name>
<dbReference type="GO" id="GO:0006656">
    <property type="term" value="P:phosphatidylcholine biosynthetic process"/>
    <property type="evidence" value="ECO:0007669"/>
    <property type="project" value="TreeGrafter"/>
</dbReference>
<keyword evidence="9 15" id="KW-0472">Membrane</keyword>
<keyword evidence="17" id="KW-1185">Reference proteome</keyword>
<dbReference type="EMBL" id="KV453932">
    <property type="protein sequence ID" value="ODV72927.1"/>
    <property type="molecule type" value="Genomic_DNA"/>
</dbReference>
<dbReference type="Proteomes" id="UP000094389">
    <property type="component" value="Unassembled WGS sequence"/>
</dbReference>
<evidence type="ECO:0000256" key="7">
    <source>
        <dbReference type="ARBA" id="ARBA00022989"/>
    </source>
</evidence>
<evidence type="ECO:0000256" key="10">
    <source>
        <dbReference type="ARBA" id="ARBA00023209"/>
    </source>
</evidence>
<feature type="region of interest" description="Disordered" evidence="14">
    <location>
        <begin position="358"/>
        <end position="377"/>
    </location>
</feature>
<comment type="subcellular location">
    <subcellularLocation>
        <location evidence="1">Membrane</location>
        <topology evidence="1">Multi-pass membrane protein</topology>
    </subcellularLocation>
</comment>
<feature type="transmembrane region" description="Helical" evidence="15">
    <location>
        <begin position="102"/>
        <end position="120"/>
    </location>
</feature>
<keyword evidence="7 15" id="KW-1133">Transmembrane helix</keyword>
<feature type="compositionally biased region" description="Low complexity" evidence="14">
    <location>
        <begin position="368"/>
        <end position="377"/>
    </location>
</feature>
<dbReference type="PANTHER" id="PTHR31201">
    <property type="entry name" value="OS01G0585100 PROTEIN"/>
    <property type="match status" value="1"/>
</dbReference>
<keyword evidence="12" id="KW-0012">Acyltransferase</keyword>
<feature type="coiled-coil region" evidence="13">
    <location>
        <begin position="37"/>
        <end position="64"/>
    </location>
</feature>
<evidence type="ECO:0000256" key="11">
    <source>
        <dbReference type="ARBA" id="ARBA00023264"/>
    </source>
</evidence>
<feature type="transmembrane region" description="Helical" evidence="15">
    <location>
        <begin position="314"/>
        <end position="334"/>
    </location>
</feature>
<keyword evidence="4" id="KW-0444">Lipid biosynthesis</keyword>
<evidence type="ECO:0000256" key="12">
    <source>
        <dbReference type="ARBA" id="ARBA00023315"/>
    </source>
</evidence>
<dbReference type="AlphaFoldDB" id="A0A1E4S0B9"/>
<evidence type="ECO:0000256" key="1">
    <source>
        <dbReference type="ARBA" id="ARBA00004141"/>
    </source>
</evidence>
<evidence type="ECO:0000256" key="15">
    <source>
        <dbReference type="SAM" id="Phobius"/>
    </source>
</evidence>
<comment type="similarity">
    <text evidence="2">Belongs to the GPC1 family.</text>
</comment>
<feature type="transmembrane region" description="Helical" evidence="15">
    <location>
        <begin position="152"/>
        <end position="171"/>
    </location>
</feature>
<feature type="transmembrane region" description="Helical" evidence="15">
    <location>
        <begin position="77"/>
        <end position="96"/>
    </location>
</feature>
<gene>
    <name evidence="16" type="ORF">CYBJADRAFT_128263</name>
</gene>
<sequence length="377" mass="44399">MSTIQNTTSTISKKYNKVKKQGISTYNKLKVETSNKGKKYYQELKDTEALRKKLNERVEKFDKRLSRVFYASEFEKLFYSAAIYFLFAGGFILGHYPEYFHVFYTALVVTLMPIRFYTYWKRSYQYFLADLCYYVNGLLCAFIWLAPQSQHLFIVCFAFTFGTLSWAVVTWRNSLVLHSVDKFTSSFIHVTPPVVVFVITHMLTEEYKLERFPGAAKVTRWHFFSGLLWTSLYYLIWQSAYHYFITLKRAAKIKAGRATSFEWLRKSFANTILGRFVNSLPDPFPVVAFTFIQYGYQLLTMSICPIWFRFKYLAALFLTFIFFVASYNGATYYVDYYGKKMEKEVQRLRAEIAEMQASSESTFEDSSESLLEYAKTK</sequence>
<keyword evidence="6 15" id="KW-0812">Transmembrane</keyword>
<evidence type="ECO:0000256" key="9">
    <source>
        <dbReference type="ARBA" id="ARBA00023136"/>
    </source>
</evidence>
<evidence type="ECO:0000256" key="4">
    <source>
        <dbReference type="ARBA" id="ARBA00022516"/>
    </source>
</evidence>
<evidence type="ECO:0000313" key="16">
    <source>
        <dbReference type="EMBL" id="ODV72927.1"/>
    </source>
</evidence>
<dbReference type="GeneID" id="30987149"/>
<keyword evidence="5" id="KW-0808">Transferase</keyword>
<feature type="transmembrane region" description="Helical" evidence="15">
    <location>
        <begin position="127"/>
        <end position="146"/>
    </location>
</feature>
<dbReference type="GO" id="GO:0016020">
    <property type="term" value="C:membrane"/>
    <property type="evidence" value="ECO:0007669"/>
    <property type="project" value="UniProtKB-SubCell"/>
</dbReference>
<dbReference type="Pfam" id="PF10998">
    <property type="entry name" value="DUF2838"/>
    <property type="match status" value="1"/>
</dbReference>
<reference evidence="16 17" key="1">
    <citation type="journal article" date="2016" name="Proc. Natl. Acad. Sci. U.S.A.">
        <title>Comparative genomics of biotechnologically important yeasts.</title>
        <authorList>
            <person name="Riley R."/>
            <person name="Haridas S."/>
            <person name="Wolfe K.H."/>
            <person name="Lopes M.R."/>
            <person name="Hittinger C.T."/>
            <person name="Goeker M."/>
            <person name="Salamov A.A."/>
            <person name="Wisecaver J.H."/>
            <person name="Long T.M."/>
            <person name="Calvey C.H."/>
            <person name="Aerts A.L."/>
            <person name="Barry K.W."/>
            <person name="Choi C."/>
            <person name="Clum A."/>
            <person name="Coughlan A.Y."/>
            <person name="Deshpande S."/>
            <person name="Douglass A.P."/>
            <person name="Hanson S.J."/>
            <person name="Klenk H.-P."/>
            <person name="LaButti K.M."/>
            <person name="Lapidus A."/>
            <person name="Lindquist E.A."/>
            <person name="Lipzen A.M."/>
            <person name="Meier-Kolthoff J.P."/>
            <person name="Ohm R.A."/>
            <person name="Otillar R.P."/>
            <person name="Pangilinan J.L."/>
            <person name="Peng Y."/>
            <person name="Rokas A."/>
            <person name="Rosa C.A."/>
            <person name="Scheuner C."/>
            <person name="Sibirny A.A."/>
            <person name="Slot J.C."/>
            <person name="Stielow J.B."/>
            <person name="Sun H."/>
            <person name="Kurtzman C.P."/>
            <person name="Blackwell M."/>
            <person name="Grigoriev I.V."/>
            <person name="Jeffries T.W."/>
        </authorList>
    </citation>
    <scope>NUCLEOTIDE SEQUENCE [LARGE SCALE GENOMIC DNA]</scope>
    <source>
        <strain evidence="17">ATCC 18201 / CBS 1600 / BCRC 20928 / JCM 3617 / NBRC 0987 / NRRL Y-1542</strain>
    </source>
</reference>
<feature type="transmembrane region" description="Helical" evidence="15">
    <location>
        <begin position="183"/>
        <end position="203"/>
    </location>
</feature>
<dbReference type="InterPro" id="IPR021261">
    <property type="entry name" value="GPCAT"/>
</dbReference>
<protein>
    <recommendedName>
        <fullName evidence="3">Glycerophosphocholine acyltransferase 1</fullName>
    </recommendedName>
</protein>
<accession>A0A1E4S0B9</accession>
<dbReference type="PANTHER" id="PTHR31201:SF1">
    <property type="entry name" value="GLYCEROPHOSPHOCHOLINE ACYLTRANSFERASE 1"/>
    <property type="match status" value="1"/>
</dbReference>
<dbReference type="RefSeq" id="XP_020069966.1">
    <property type="nucleotide sequence ID" value="XM_020212753.1"/>
</dbReference>
<dbReference type="OrthoDB" id="406287at2759"/>
<evidence type="ECO:0000256" key="8">
    <source>
        <dbReference type="ARBA" id="ARBA00023098"/>
    </source>
</evidence>
<evidence type="ECO:0000256" key="13">
    <source>
        <dbReference type="SAM" id="Coils"/>
    </source>
</evidence>
<organism evidence="16 17">
    <name type="scientific">Cyberlindnera jadinii (strain ATCC 18201 / CBS 1600 / BCRC 20928 / JCM 3617 / NBRC 0987 / NRRL Y-1542)</name>
    <name type="common">Torula yeast</name>
    <name type="synonym">Candida utilis</name>
    <dbReference type="NCBI Taxonomy" id="983966"/>
    <lineage>
        <taxon>Eukaryota</taxon>
        <taxon>Fungi</taxon>
        <taxon>Dikarya</taxon>
        <taxon>Ascomycota</taxon>
        <taxon>Saccharomycotina</taxon>
        <taxon>Saccharomycetes</taxon>
        <taxon>Phaffomycetales</taxon>
        <taxon>Phaffomycetaceae</taxon>
        <taxon>Cyberlindnera</taxon>
    </lineage>
</organism>
<feature type="transmembrane region" description="Helical" evidence="15">
    <location>
        <begin position="284"/>
        <end position="308"/>
    </location>
</feature>
<evidence type="ECO:0000256" key="14">
    <source>
        <dbReference type="SAM" id="MobiDB-lite"/>
    </source>
</evidence>
<evidence type="ECO:0000256" key="5">
    <source>
        <dbReference type="ARBA" id="ARBA00022679"/>
    </source>
</evidence>
<feature type="transmembrane region" description="Helical" evidence="15">
    <location>
        <begin position="223"/>
        <end position="244"/>
    </location>
</feature>
<evidence type="ECO:0000256" key="2">
    <source>
        <dbReference type="ARBA" id="ARBA00006675"/>
    </source>
</evidence>
<evidence type="ECO:0000313" key="17">
    <source>
        <dbReference type="Proteomes" id="UP000094389"/>
    </source>
</evidence>
<dbReference type="GO" id="GO:0016746">
    <property type="term" value="F:acyltransferase activity"/>
    <property type="evidence" value="ECO:0007669"/>
    <property type="project" value="UniProtKB-KW"/>
</dbReference>
<keyword evidence="10" id="KW-0594">Phospholipid biosynthesis</keyword>
<keyword evidence="8" id="KW-0443">Lipid metabolism</keyword>
<proteinExistence type="inferred from homology"/>
<evidence type="ECO:0000256" key="6">
    <source>
        <dbReference type="ARBA" id="ARBA00022692"/>
    </source>
</evidence>
<keyword evidence="13" id="KW-0175">Coiled coil</keyword>
<keyword evidence="11" id="KW-1208">Phospholipid metabolism</keyword>
<dbReference type="OMA" id="YIDYYGK"/>